<dbReference type="CDD" id="cd09083">
    <property type="entry name" value="EEP-1"/>
    <property type="match status" value="1"/>
</dbReference>
<dbReference type="InterPro" id="IPR036691">
    <property type="entry name" value="Endo/exonu/phosph_ase_sf"/>
</dbReference>
<dbReference type="Pfam" id="PF03372">
    <property type="entry name" value="Exo_endo_phos"/>
    <property type="match status" value="1"/>
</dbReference>
<sequence length="282" mass="31758">MKRISAAIAIACLAITFPVTAEEPLRVMSFNLRFGSANDGDNHWDKRKSYVASVVSDYAPDLMGTQETLAFQKDFLLEQVEGYDYFGRSRMNTPNEHCGIFYKADRFTKLAGGHFWLSESPEIPESKSWDSSLPRMATWVLLHDKKGADKPILFVNTHFDHRGRQARLESARLLAERIHRLRSIASSPVVIVTGDFNCDANSEPYNALVGQPDLKDSYRDANPNVRPNEGTFNSWKGRSEGPRIDWIVVSKDAVVKEAAIVQTSFNDRYPSDHYPITATVSP</sequence>
<dbReference type="SUPFAM" id="SSF56219">
    <property type="entry name" value="DNase I-like"/>
    <property type="match status" value="1"/>
</dbReference>
<evidence type="ECO:0000313" key="4">
    <source>
        <dbReference type="Proteomes" id="UP001239462"/>
    </source>
</evidence>
<accession>A0ABT7PQ64</accession>
<organism evidence="3 4">
    <name type="scientific">Roseiconus lacunae</name>
    <dbReference type="NCBI Taxonomy" id="2605694"/>
    <lineage>
        <taxon>Bacteria</taxon>
        <taxon>Pseudomonadati</taxon>
        <taxon>Planctomycetota</taxon>
        <taxon>Planctomycetia</taxon>
        <taxon>Pirellulales</taxon>
        <taxon>Pirellulaceae</taxon>
        <taxon>Roseiconus</taxon>
    </lineage>
</organism>
<dbReference type="PANTHER" id="PTHR12121:SF36">
    <property type="entry name" value="ENDONUCLEASE_EXONUCLEASE_PHOSPHATASE DOMAIN-CONTAINING PROTEIN"/>
    <property type="match status" value="1"/>
</dbReference>
<dbReference type="EMBL" id="JASZZN010000022">
    <property type="protein sequence ID" value="MDM4018476.1"/>
    <property type="molecule type" value="Genomic_DNA"/>
</dbReference>
<keyword evidence="3" id="KW-0255">Endonuclease</keyword>
<evidence type="ECO:0000313" key="3">
    <source>
        <dbReference type="EMBL" id="MDM4018476.1"/>
    </source>
</evidence>
<evidence type="ECO:0000256" key="1">
    <source>
        <dbReference type="SAM" id="SignalP"/>
    </source>
</evidence>
<keyword evidence="3" id="KW-0540">Nuclease</keyword>
<name>A0ABT7PQ64_9BACT</name>
<dbReference type="Proteomes" id="UP001239462">
    <property type="component" value="Unassembled WGS sequence"/>
</dbReference>
<dbReference type="InterPro" id="IPR050410">
    <property type="entry name" value="CCR4/nocturin_mRNA_transcr"/>
</dbReference>
<feature type="chain" id="PRO_5045761933" evidence="1">
    <location>
        <begin position="22"/>
        <end position="282"/>
    </location>
</feature>
<protein>
    <submittedName>
        <fullName evidence="3">Endonuclease/exonuclease/phosphatase family protein</fullName>
    </submittedName>
</protein>
<feature type="domain" description="Endonuclease/exonuclease/phosphatase" evidence="2">
    <location>
        <begin position="28"/>
        <end position="273"/>
    </location>
</feature>
<gene>
    <name evidence="3" type="ORF">QTN89_23700</name>
</gene>
<keyword evidence="1" id="KW-0732">Signal</keyword>
<evidence type="ECO:0000259" key="2">
    <source>
        <dbReference type="Pfam" id="PF03372"/>
    </source>
</evidence>
<keyword evidence="3" id="KW-0378">Hydrolase</keyword>
<dbReference type="RefSeq" id="WP_289166330.1">
    <property type="nucleotide sequence ID" value="NZ_JASZZN010000022.1"/>
</dbReference>
<dbReference type="GO" id="GO:0004519">
    <property type="term" value="F:endonuclease activity"/>
    <property type="evidence" value="ECO:0007669"/>
    <property type="project" value="UniProtKB-KW"/>
</dbReference>
<keyword evidence="4" id="KW-1185">Reference proteome</keyword>
<dbReference type="PANTHER" id="PTHR12121">
    <property type="entry name" value="CARBON CATABOLITE REPRESSOR PROTEIN 4"/>
    <property type="match status" value="1"/>
</dbReference>
<reference evidence="3 4" key="1">
    <citation type="submission" date="2023-06" db="EMBL/GenBank/DDBJ databases">
        <title>Roseiconus lacunae JC819 isolated from Gulf of Mannar region, Tamil Nadu.</title>
        <authorList>
            <person name="Pk S."/>
            <person name="Ch S."/>
            <person name="Ch V.R."/>
        </authorList>
    </citation>
    <scope>NUCLEOTIDE SEQUENCE [LARGE SCALE GENOMIC DNA]</scope>
    <source>
        <strain evidence="3 4">JC819</strain>
    </source>
</reference>
<feature type="signal peptide" evidence="1">
    <location>
        <begin position="1"/>
        <end position="21"/>
    </location>
</feature>
<proteinExistence type="predicted"/>
<dbReference type="InterPro" id="IPR005135">
    <property type="entry name" value="Endo/exonuclease/phosphatase"/>
</dbReference>
<comment type="caution">
    <text evidence="3">The sequence shown here is derived from an EMBL/GenBank/DDBJ whole genome shotgun (WGS) entry which is preliminary data.</text>
</comment>
<dbReference type="Gene3D" id="3.60.10.10">
    <property type="entry name" value="Endonuclease/exonuclease/phosphatase"/>
    <property type="match status" value="1"/>
</dbReference>